<keyword evidence="2" id="KW-1185">Reference proteome</keyword>
<sequence length="727" mass="79402">MAEEDVDWGMDEDFDPWQGAEEPSGVPAVENHSNVDGHERNGRTMQDREGGFQTGKAGRVENTTESQQRPADQSTHLPIGWTCRTSRHHPGKQYFYNPYTRTAIWDQPEEPVFDESGITTPPLPQRRQEPPATLQIRSSGRLTDNMKMAPIQEAPVAMTSATNTVHRDTNIDRSSGNSASQPPATFSKLRLIDRIQPARYVPPEKHETMSLRPQNGPPPRPGAGSSYRPDYSAAELKAGPRGSPRTGDAYRPERVQTSSPSLTFKPQVSSAPTDPQVKDDVFASQKHVEKLPEWLEANDPKLDSEVPSDRRRVRQPEDTSSRSGSSKRARFDRDARPSTTTKDLPPPASARASQAKDQDLPRGDNSPNHASNSRLSDKPNSRNMPPVENLRIRNSESAPVNQAGSFESLRQAPLDRGPSGRETPSASRTSDPREDDRARMDNLGPSAPASSLARDRPAQSPAGPPGPRDNRTSPPSHRRPLPAQTGPRDGQRSGSNNAPLLANRWNASPRTTTAPDARPATDAKPVPDREQAKPAPVEADKPKEYAYGPKANKNVAMQSRTESEPRQGSGAPFATNQSVALDNSMRPDWRQSTPSQPTSARSFQEPKDVQPATRGRNSQAMATPTDVTNANRMPLGASGERGQPKYRAAEQAPVSAPMANDFRPPPSARDAPNGDDRIASIRLEPPITNAARLLECQLRAAVHLLRFALSLARLGLVNGVTTDLPVR</sequence>
<reference evidence="1" key="1">
    <citation type="submission" date="2023-04" db="EMBL/GenBank/DDBJ databases">
        <title>Draft Genome sequencing of Naganishia species isolated from polar environments using Oxford Nanopore Technology.</title>
        <authorList>
            <person name="Leo P."/>
            <person name="Venkateswaran K."/>
        </authorList>
    </citation>
    <scope>NUCLEOTIDE SEQUENCE</scope>
    <source>
        <strain evidence="1">MNA-CCFEE 5262</strain>
    </source>
</reference>
<dbReference type="EMBL" id="JASBWS010000001">
    <property type="protein sequence ID" value="KAJ9117871.1"/>
    <property type="molecule type" value="Genomic_DNA"/>
</dbReference>
<evidence type="ECO:0000313" key="1">
    <source>
        <dbReference type="EMBL" id="KAJ9117871.1"/>
    </source>
</evidence>
<dbReference type="Proteomes" id="UP001230649">
    <property type="component" value="Unassembled WGS sequence"/>
</dbReference>
<gene>
    <name evidence="1" type="ORF">QFC20_000152</name>
</gene>
<name>A0ACC2X398_9TREE</name>
<evidence type="ECO:0000313" key="2">
    <source>
        <dbReference type="Proteomes" id="UP001230649"/>
    </source>
</evidence>
<proteinExistence type="predicted"/>
<protein>
    <submittedName>
        <fullName evidence="1">Uncharacterized protein</fullName>
    </submittedName>
</protein>
<organism evidence="1 2">
    <name type="scientific">Naganishia adeliensis</name>
    <dbReference type="NCBI Taxonomy" id="92952"/>
    <lineage>
        <taxon>Eukaryota</taxon>
        <taxon>Fungi</taxon>
        <taxon>Dikarya</taxon>
        <taxon>Basidiomycota</taxon>
        <taxon>Agaricomycotina</taxon>
        <taxon>Tremellomycetes</taxon>
        <taxon>Filobasidiales</taxon>
        <taxon>Filobasidiaceae</taxon>
        <taxon>Naganishia</taxon>
    </lineage>
</organism>
<accession>A0ACC2X398</accession>
<comment type="caution">
    <text evidence="1">The sequence shown here is derived from an EMBL/GenBank/DDBJ whole genome shotgun (WGS) entry which is preliminary data.</text>
</comment>